<feature type="transmembrane region" description="Helical" evidence="5">
    <location>
        <begin position="115"/>
        <end position="148"/>
    </location>
</feature>
<protein>
    <recommendedName>
        <fullName evidence="8">MFS general substrate transporter</fullName>
    </recommendedName>
</protein>
<keyword evidence="3 5" id="KW-1133">Transmembrane helix</keyword>
<evidence type="ECO:0000256" key="1">
    <source>
        <dbReference type="ARBA" id="ARBA00004141"/>
    </source>
</evidence>
<evidence type="ECO:0000256" key="4">
    <source>
        <dbReference type="ARBA" id="ARBA00023136"/>
    </source>
</evidence>
<evidence type="ECO:0000313" key="7">
    <source>
        <dbReference type="Proteomes" id="UP000800200"/>
    </source>
</evidence>
<feature type="transmembrane region" description="Helical" evidence="5">
    <location>
        <begin position="45"/>
        <end position="63"/>
    </location>
</feature>
<evidence type="ECO:0008006" key="8">
    <source>
        <dbReference type="Google" id="ProtNLM"/>
    </source>
</evidence>
<accession>A0A6A6DDK8</accession>
<keyword evidence="7" id="KW-1185">Reference proteome</keyword>
<evidence type="ECO:0000256" key="5">
    <source>
        <dbReference type="SAM" id="Phobius"/>
    </source>
</evidence>
<dbReference type="OrthoDB" id="2241241at2759"/>
<dbReference type="PANTHER" id="PTHR23501">
    <property type="entry name" value="MAJOR FACILITATOR SUPERFAMILY"/>
    <property type="match status" value="1"/>
</dbReference>
<dbReference type="InterPro" id="IPR036259">
    <property type="entry name" value="MFS_trans_sf"/>
</dbReference>
<feature type="transmembrane region" description="Helical" evidence="5">
    <location>
        <begin position="241"/>
        <end position="262"/>
    </location>
</feature>
<evidence type="ECO:0000256" key="2">
    <source>
        <dbReference type="ARBA" id="ARBA00022692"/>
    </source>
</evidence>
<sequence>MQVSWRPRSVGAVLEPVAVEPSQAGVKKVERFSAVLYNSDRSGRILHFILIGSTGLTMFAYALDQDITGQFNVIAASSFWHHAEVGAVNTASQIIRTISKPFIAKLSDVTSLPTTYVVVLAFYVIGFVVAATCADIGACITGISFTAFGKSGLDLLSDITVGDLTPLEWRAFWGGMLSTPFLITVFVNGWGLGMVALKLAWKGVIDINLARLLLLGLAFSLVLLNLSLAKRVKGGWSNASMIAMLVVGFMILGLFIAFECLIAPKPIMTRRILKNRAFIAALMVDVQDKWGALLAVTTSPPIFCLFGRLGGIVHRYSHRYKTLMVLGAVLKLIDNAILITGSQRSTQTAAALAAALAISQILLGFGAFTVIGARVGSQASVPHEDLSTVIAGLALWSTLGNKMTPYMREELRAGTPKRRLRRYTEWDDPIRQGTVPAYTRVNGIIFITAISLNAVPVLCSLPIPGNNLIADRGTDYYLGKQQNAVTNTGFDGQPVEVGKRDEGTRGGEKVGFWTKARQAYYKES</sequence>
<feature type="transmembrane region" description="Helical" evidence="5">
    <location>
        <begin position="171"/>
        <end position="197"/>
    </location>
</feature>
<dbReference type="GO" id="GO:0005886">
    <property type="term" value="C:plasma membrane"/>
    <property type="evidence" value="ECO:0007669"/>
    <property type="project" value="TreeGrafter"/>
</dbReference>
<comment type="subcellular location">
    <subcellularLocation>
        <location evidence="1">Membrane</location>
        <topology evidence="1">Multi-pass membrane protein</topology>
    </subcellularLocation>
</comment>
<name>A0A6A6DDK8_9PEZI</name>
<evidence type="ECO:0000256" key="3">
    <source>
        <dbReference type="ARBA" id="ARBA00022989"/>
    </source>
</evidence>
<dbReference type="AlphaFoldDB" id="A0A6A6DDK8"/>
<dbReference type="Gene3D" id="1.20.1250.20">
    <property type="entry name" value="MFS general substrate transporter like domains"/>
    <property type="match status" value="1"/>
</dbReference>
<keyword evidence="2 5" id="KW-0812">Transmembrane</keyword>
<dbReference type="Proteomes" id="UP000800200">
    <property type="component" value="Unassembled WGS sequence"/>
</dbReference>
<proteinExistence type="predicted"/>
<organism evidence="6 7">
    <name type="scientific">Zopfia rhizophila CBS 207.26</name>
    <dbReference type="NCBI Taxonomy" id="1314779"/>
    <lineage>
        <taxon>Eukaryota</taxon>
        <taxon>Fungi</taxon>
        <taxon>Dikarya</taxon>
        <taxon>Ascomycota</taxon>
        <taxon>Pezizomycotina</taxon>
        <taxon>Dothideomycetes</taxon>
        <taxon>Dothideomycetes incertae sedis</taxon>
        <taxon>Zopfiaceae</taxon>
        <taxon>Zopfia</taxon>
    </lineage>
</organism>
<reference evidence="6" key="1">
    <citation type="journal article" date="2020" name="Stud. Mycol.">
        <title>101 Dothideomycetes genomes: a test case for predicting lifestyles and emergence of pathogens.</title>
        <authorList>
            <person name="Haridas S."/>
            <person name="Albert R."/>
            <person name="Binder M."/>
            <person name="Bloem J."/>
            <person name="Labutti K."/>
            <person name="Salamov A."/>
            <person name="Andreopoulos B."/>
            <person name="Baker S."/>
            <person name="Barry K."/>
            <person name="Bills G."/>
            <person name="Bluhm B."/>
            <person name="Cannon C."/>
            <person name="Castanera R."/>
            <person name="Culley D."/>
            <person name="Daum C."/>
            <person name="Ezra D."/>
            <person name="Gonzalez J."/>
            <person name="Henrissat B."/>
            <person name="Kuo A."/>
            <person name="Liang C."/>
            <person name="Lipzen A."/>
            <person name="Lutzoni F."/>
            <person name="Magnuson J."/>
            <person name="Mondo S."/>
            <person name="Nolan M."/>
            <person name="Ohm R."/>
            <person name="Pangilinan J."/>
            <person name="Park H.-J."/>
            <person name="Ramirez L."/>
            <person name="Alfaro M."/>
            <person name="Sun H."/>
            <person name="Tritt A."/>
            <person name="Yoshinaga Y."/>
            <person name="Zwiers L.-H."/>
            <person name="Turgeon B."/>
            <person name="Goodwin S."/>
            <person name="Spatafora J."/>
            <person name="Crous P."/>
            <person name="Grigoriev I."/>
        </authorList>
    </citation>
    <scope>NUCLEOTIDE SEQUENCE</scope>
    <source>
        <strain evidence="6">CBS 207.26</strain>
    </source>
</reference>
<feature type="transmembrane region" description="Helical" evidence="5">
    <location>
        <begin position="209"/>
        <end position="229"/>
    </location>
</feature>
<dbReference type="GO" id="GO:0022857">
    <property type="term" value="F:transmembrane transporter activity"/>
    <property type="evidence" value="ECO:0007669"/>
    <property type="project" value="TreeGrafter"/>
</dbReference>
<gene>
    <name evidence="6" type="ORF">K469DRAFT_742693</name>
</gene>
<dbReference type="EMBL" id="ML994695">
    <property type="protein sequence ID" value="KAF2177083.1"/>
    <property type="molecule type" value="Genomic_DNA"/>
</dbReference>
<dbReference type="SUPFAM" id="SSF103473">
    <property type="entry name" value="MFS general substrate transporter"/>
    <property type="match status" value="1"/>
</dbReference>
<evidence type="ECO:0000313" key="6">
    <source>
        <dbReference type="EMBL" id="KAF2177083.1"/>
    </source>
</evidence>
<keyword evidence="4 5" id="KW-0472">Membrane</keyword>
<dbReference type="PANTHER" id="PTHR23501:SF58">
    <property type="entry name" value="LOW AFFINITY HEME TRANSPORTER STR3"/>
    <property type="match status" value="1"/>
</dbReference>
<feature type="transmembrane region" description="Helical" evidence="5">
    <location>
        <begin position="349"/>
        <end position="371"/>
    </location>
</feature>